<dbReference type="Gene3D" id="2.60.40.740">
    <property type="match status" value="1"/>
</dbReference>
<reference evidence="8 9" key="1">
    <citation type="submission" date="2019-12" db="EMBL/GenBank/DDBJ databases">
        <title>Auraticoccus cholistani sp. nov., an actinomycete isolated from soil of Cholistan desert.</title>
        <authorList>
            <person name="Cheema M.T."/>
        </authorList>
    </citation>
    <scope>NUCLEOTIDE SEQUENCE [LARGE SCALE GENOMIC DNA]</scope>
    <source>
        <strain evidence="8 9">F435</strain>
    </source>
</reference>
<dbReference type="InterPro" id="IPR047589">
    <property type="entry name" value="DUF11_rpt"/>
</dbReference>
<feature type="compositionally biased region" description="Acidic residues" evidence="5">
    <location>
        <begin position="1549"/>
        <end position="1567"/>
    </location>
</feature>
<dbReference type="InterPro" id="IPR051172">
    <property type="entry name" value="Chlamydia_OmcB"/>
</dbReference>
<name>A0A6A9UQV7_9ACTN</name>
<evidence type="ECO:0000256" key="4">
    <source>
        <dbReference type="ARBA" id="ARBA00023088"/>
    </source>
</evidence>
<dbReference type="EMBL" id="WPCU01000004">
    <property type="protein sequence ID" value="MVA75051.1"/>
    <property type="molecule type" value="Genomic_DNA"/>
</dbReference>
<dbReference type="PANTHER" id="PTHR34819">
    <property type="entry name" value="LARGE CYSTEINE-RICH PERIPLASMIC PROTEIN OMCB"/>
    <property type="match status" value="1"/>
</dbReference>
<dbReference type="RefSeq" id="WP_156607958.1">
    <property type="nucleotide sequence ID" value="NZ_WPCU01000004.1"/>
</dbReference>
<dbReference type="Pfam" id="PF25549">
    <property type="entry name" value="DUF7927"/>
    <property type="match status" value="7"/>
</dbReference>
<evidence type="ECO:0000259" key="7">
    <source>
        <dbReference type="PROSITE" id="PS50847"/>
    </source>
</evidence>
<evidence type="ECO:0000313" key="8">
    <source>
        <dbReference type="EMBL" id="MVA75051.1"/>
    </source>
</evidence>
<dbReference type="InterPro" id="IPR019931">
    <property type="entry name" value="LPXTG_anchor"/>
</dbReference>
<keyword evidence="1" id="KW-0134">Cell wall</keyword>
<dbReference type="GO" id="GO:0005975">
    <property type="term" value="P:carbohydrate metabolic process"/>
    <property type="evidence" value="ECO:0007669"/>
    <property type="project" value="UniProtKB-ARBA"/>
</dbReference>
<dbReference type="Pfam" id="PF20009">
    <property type="entry name" value="GEVED"/>
    <property type="match status" value="1"/>
</dbReference>
<evidence type="ECO:0000256" key="5">
    <source>
        <dbReference type="SAM" id="MobiDB-lite"/>
    </source>
</evidence>
<keyword evidence="6" id="KW-1133">Transmembrane helix</keyword>
<evidence type="ECO:0000256" key="1">
    <source>
        <dbReference type="ARBA" id="ARBA00022512"/>
    </source>
</evidence>
<protein>
    <submittedName>
        <fullName evidence="8">DUF11 domain-containing protein</fullName>
    </submittedName>
</protein>
<feature type="transmembrane region" description="Helical" evidence="6">
    <location>
        <begin position="1875"/>
        <end position="1894"/>
    </location>
</feature>
<evidence type="ECO:0000256" key="2">
    <source>
        <dbReference type="ARBA" id="ARBA00022525"/>
    </source>
</evidence>
<keyword evidence="9" id="KW-1185">Reference proteome</keyword>
<accession>A0A6A9UQV7</accession>
<dbReference type="InterPro" id="IPR054215">
    <property type="entry name" value="DUF6923"/>
</dbReference>
<dbReference type="InterPro" id="IPR045474">
    <property type="entry name" value="GEVED"/>
</dbReference>
<keyword evidence="4" id="KW-0572">Peptidoglycan-anchor</keyword>
<keyword evidence="6" id="KW-0472">Membrane</keyword>
<keyword evidence="3" id="KW-0732">Signal</keyword>
<dbReference type="InterPro" id="IPR057687">
    <property type="entry name" value="DUF7927"/>
</dbReference>
<dbReference type="Proteomes" id="UP000435304">
    <property type="component" value="Unassembled WGS sequence"/>
</dbReference>
<dbReference type="Gene3D" id="2.60.40.10">
    <property type="entry name" value="Immunoglobulins"/>
    <property type="match status" value="1"/>
</dbReference>
<keyword evidence="6" id="KW-0812">Transmembrane</keyword>
<gene>
    <name evidence="8" type="ORF">GC722_03260</name>
</gene>
<proteinExistence type="predicted"/>
<evidence type="ECO:0000256" key="6">
    <source>
        <dbReference type="SAM" id="Phobius"/>
    </source>
</evidence>
<dbReference type="PANTHER" id="PTHR34819:SF3">
    <property type="entry name" value="CELL SURFACE PROTEIN"/>
    <property type="match status" value="1"/>
</dbReference>
<organism evidence="8 9">
    <name type="scientific">Auraticoccus cholistanensis</name>
    <dbReference type="NCBI Taxonomy" id="2656650"/>
    <lineage>
        <taxon>Bacteria</taxon>
        <taxon>Bacillati</taxon>
        <taxon>Actinomycetota</taxon>
        <taxon>Actinomycetes</taxon>
        <taxon>Propionibacteriales</taxon>
        <taxon>Propionibacteriaceae</taxon>
        <taxon>Auraticoccus</taxon>
    </lineage>
</organism>
<evidence type="ECO:0000313" key="9">
    <source>
        <dbReference type="Proteomes" id="UP000435304"/>
    </source>
</evidence>
<dbReference type="Pfam" id="PF21959">
    <property type="entry name" value="DUF6923"/>
    <property type="match status" value="1"/>
</dbReference>
<sequence>MFASRRSPRGQRALSGLLAYSLVAGLLATLLGPVVAPAPASAEDGPGGTRIRQANTFYAYVGAGENLDVLFTKAAQNGTTPSDVVVTVRGPGGETDSCTVTDAAAVDATCSLTDLTSPTAGVWSVEFRPVGTLTDYFTWEIEVQDGTTAMPGRVWTDRYVMAQGTTGSVDFGLTYVSREGFVYDAQYRGYNGVDSVITSDAAGNTFAGTCTSAYLSYDAGDARYATPGTCGDRYKIFFDSPAADLPETATFPGGSSSWVLPEVMLPDLTSLEFDQTSPTGRSGTFTVAAANFTGQMQVQIDVNGDGDYSDPEDVELPLGVTGDGTASVEWDGLDGQGNPVPYFTDLNARALIDRTGEIHFTMNDVELRAGGIEVTAVNGPGAGSNTLYWNDTGLAVAGRDCPTPQPDGTAGVDSTGGVHEWTCFIPGQQSWGDVRAIDDWTYHSIEEEFEIELPGEPQPVWQCTPGGLLFQNPNGQPPLDIIDVDLASGAAGAPTVTPDWLVNAVGYNTVDNYIYGWGGNADAGVSPQLVRVGSDGSVDPLGDIPGFTGTNAADVDENGHYWAFHPINGDWWQIDLATLTLVDSGNVGLGSFTTGGADWVYIPGTNKLWRIATTAGAPAAYLIGFDRTTKTWTTPVNLGQVGDNITGASFGDANGFIYASFNNTGEIWRIDPRTNDAELFAEDGPPSAGNDGARCVDAPLPIDFGDAPEGYGTLLSDNGPRHSLPGFDADTSTAPLMIGETVDIDTDGVPTAAADGDGADEDGTANPLEISATTPTVVLSATNNTGEPATLAGWIDLDADGTFEAGERVTVTVPASSGTADYTLEFPAATASAGVFARFRLFPGNVADPAPTGTAAAGEVEDYAVLVRSLEVEKTSTATAESRIGDTVTYTVTVTNTGSVAYTDEAPARVQDDLSGVLDDATLDETSIVASAGTATLTGSRLTWSGALAPEESVTITYDVTLTAAGDGVVENVAFQTVCPTDDADCDPTPPPLEECAEGGIDPDTGLACDSVSFELPKLEILKTVDPAEILREGDVLTYTVTATNTGPGDYTAARPAVVLDDLTAVLDDATIDPATITASAGAVPTYSEPIIRWSGELVSGATVTITYEVTYTAAGDTELVNVAFGPQCAADDPSCTTPPPTPQCDPAEGGVDPTTGIPCDRVRLPGPLLEVTKSVDPAKGTSVAAGEELTYTITFDNDGTAPAAVDGWTDVLAGVLDDAEITSGPAAGEGDLTVSAVADGELTVDGTVPVGGSYTVTYTVEVRPDGERGDNLLGNFVLEPGVVDPPAECLADDPRCTTNPVSEIVDTKSTTPEDGSVVQSGDEITYTLTFSNIGEGAGAVDRVDDLTHLLDDADVTVAPVPSDPALSVSEIVDGRFSIIGELAADQTVTVTYTVVVKDADAMGDAVLANYLLDPEEETPEEPVCEEGDEDCTTHTAPKVVDSKSVDPETGSEVVSGDELTYTLTFSNEGTAAGQVDRVDDLTHLLDDADVVAAPVASDAALTVSEIADGRFAITGELAPEQTVTVTYTVVVRDADDMGDGVLANFLLDPEDPPVTEPTCEEGDEDCTTNPAPKVVDTKSVDPTSGTAVQPGAELTYTLTFTNEGAAPGEVDRVDDLTHVLDDAEVVSGPVASDDALAVSELADDRFSVTGELAAGQTVTVTYTVQVNGAGELGDSVLANFLLDPSDETPEEPVCTDAEDCTSNPVSDISVVKSADPVSGTEVEQGEEITYTLTFTNIGAGAGAVDYTDHMAGVLDDATVTEFPTPSEDVLTVAEGDDQYTVQGTLAAGQTVTVSYTVQVREWAEQGDHVLGNFVTPTGQEPPAGCEADSLLCTEHPAEEPPADEPPASGGNGEQPPAQTPGGGGQLPNTGAPAVLLPLLAGLVLALVGSGLLVRRRTGLSRR</sequence>
<feature type="region of interest" description="Disordered" evidence="5">
    <location>
        <begin position="1549"/>
        <end position="1587"/>
    </location>
</feature>
<dbReference type="NCBIfam" id="TIGR01451">
    <property type="entry name" value="B_ant_repeat"/>
    <property type="match status" value="3"/>
</dbReference>
<dbReference type="InterPro" id="IPR013783">
    <property type="entry name" value="Ig-like_fold"/>
</dbReference>
<feature type="region of interest" description="Disordered" evidence="5">
    <location>
        <begin position="1836"/>
        <end position="1872"/>
    </location>
</feature>
<evidence type="ECO:0000256" key="3">
    <source>
        <dbReference type="ARBA" id="ARBA00022729"/>
    </source>
</evidence>
<feature type="domain" description="Gram-positive cocci surface proteins LPxTG" evidence="7">
    <location>
        <begin position="1867"/>
        <end position="1903"/>
    </location>
</feature>
<keyword evidence="2" id="KW-0964">Secreted</keyword>
<dbReference type="PROSITE" id="PS50847">
    <property type="entry name" value="GRAM_POS_ANCHORING"/>
    <property type="match status" value="1"/>
</dbReference>
<comment type="caution">
    <text evidence="8">The sequence shown here is derived from an EMBL/GenBank/DDBJ whole genome shotgun (WGS) entry which is preliminary data.</text>
</comment>